<feature type="compositionally biased region" description="Basic and acidic residues" evidence="1">
    <location>
        <begin position="78"/>
        <end position="87"/>
    </location>
</feature>
<evidence type="ECO:0008006" key="4">
    <source>
        <dbReference type="Google" id="ProtNLM"/>
    </source>
</evidence>
<reference evidence="3" key="1">
    <citation type="journal article" date="2019" name="Int. J. Syst. Evol. Microbiol.">
        <title>The Global Catalogue of Microorganisms (GCM) 10K type strain sequencing project: providing services to taxonomists for standard genome sequencing and annotation.</title>
        <authorList>
            <consortium name="The Broad Institute Genomics Platform"/>
            <consortium name="The Broad Institute Genome Sequencing Center for Infectious Disease"/>
            <person name="Wu L."/>
            <person name="Ma J."/>
        </authorList>
    </citation>
    <scope>NUCLEOTIDE SEQUENCE [LARGE SCALE GENOMIC DNA]</scope>
    <source>
        <strain evidence="3">JCM 18409</strain>
    </source>
</reference>
<organism evidence="2 3">
    <name type="scientific">Streptomyces siamensis</name>
    <dbReference type="NCBI Taxonomy" id="1274986"/>
    <lineage>
        <taxon>Bacteria</taxon>
        <taxon>Bacillati</taxon>
        <taxon>Actinomycetota</taxon>
        <taxon>Actinomycetes</taxon>
        <taxon>Kitasatosporales</taxon>
        <taxon>Streptomycetaceae</taxon>
        <taxon>Streptomyces</taxon>
    </lineage>
</organism>
<keyword evidence="3" id="KW-1185">Reference proteome</keyword>
<dbReference type="RefSeq" id="WP_425589220.1">
    <property type="nucleotide sequence ID" value="NZ_BAABKB010000004.1"/>
</dbReference>
<evidence type="ECO:0000313" key="2">
    <source>
        <dbReference type="EMBL" id="GAA5006015.1"/>
    </source>
</evidence>
<dbReference type="Pfam" id="PF17196">
    <property type="entry name" value="DUF5133"/>
    <property type="match status" value="1"/>
</dbReference>
<sequence>MERGALAVLVPDPKVVRRLLTRYASLKIAYAEKETLETARALEDVTYTLCVMTGTNRVHDAVAAADALLVAAGGQRGPADDEGREQHPFPVARVRPPVEAVAAHGRPATVPGGRGGAVPGTLV</sequence>
<feature type="region of interest" description="Disordered" evidence="1">
    <location>
        <begin position="104"/>
        <end position="123"/>
    </location>
</feature>
<gene>
    <name evidence="2" type="ORF">GCM10023335_23290</name>
</gene>
<evidence type="ECO:0000313" key="3">
    <source>
        <dbReference type="Proteomes" id="UP001501759"/>
    </source>
</evidence>
<accession>A0ABP9IQA6</accession>
<feature type="region of interest" description="Disordered" evidence="1">
    <location>
        <begin position="74"/>
        <end position="93"/>
    </location>
</feature>
<comment type="caution">
    <text evidence="2">The sequence shown here is derived from an EMBL/GenBank/DDBJ whole genome shotgun (WGS) entry which is preliminary data.</text>
</comment>
<dbReference type="Proteomes" id="UP001501759">
    <property type="component" value="Unassembled WGS sequence"/>
</dbReference>
<evidence type="ECO:0000256" key="1">
    <source>
        <dbReference type="SAM" id="MobiDB-lite"/>
    </source>
</evidence>
<proteinExistence type="predicted"/>
<name>A0ABP9IQA6_9ACTN</name>
<feature type="compositionally biased region" description="Gly residues" evidence="1">
    <location>
        <begin position="112"/>
        <end position="123"/>
    </location>
</feature>
<protein>
    <recommendedName>
        <fullName evidence="4">DUF5133 domain-containing protein</fullName>
    </recommendedName>
</protein>
<dbReference type="InterPro" id="IPR033457">
    <property type="entry name" value="DUF5133"/>
</dbReference>
<dbReference type="EMBL" id="BAABKB010000004">
    <property type="protein sequence ID" value="GAA5006015.1"/>
    <property type="molecule type" value="Genomic_DNA"/>
</dbReference>